<evidence type="ECO:0000313" key="1">
    <source>
        <dbReference type="EMBL" id="KKN01660.1"/>
    </source>
</evidence>
<proteinExistence type="predicted"/>
<name>A0A0F9M2Q7_9ZZZZ</name>
<protein>
    <submittedName>
        <fullName evidence="1">Uncharacterized protein</fullName>
    </submittedName>
</protein>
<dbReference type="AlphaFoldDB" id="A0A0F9M2Q7"/>
<comment type="caution">
    <text evidence="1">The sequence shown here is derived from an EMBL/GenBank/DDBJ whole genome shotgun (WGS) entry which is preliminary data.</text>
</comment>
<dbReference type="EMBL" id="LAZR01005238">
    <property type="protein sequence ID" value="KKN01660.1"/>
    <property type="molecule type" value="Genomic_DNA"/>
</dbReference>
<accession>A0A0F9M2Q7</accession>
<reference evidence="1" key="1">
    <citation type="journal article" date="2015" name="Nature">
        <title>Complex archaea that bridge the gap between prokaryotes and eukaryotes.</title>
        <authorList>
            <person name="Spang A."/>
            <person name="Saw J.H."/>
            <person name="Jorgensen S.L."/>
            <person name="Zaremba-Niedzwiedzka K."/>
            <person name="Martijn J."/>
            <person name="Lind A.E."/>
            <person name="van Eijk R."/>
            <person name="Schleper C."/>
            <person name="Guy L."/>
            <person name="Ettema T.J."/>
        </authorList>
    </citation>
    <scope>NUCLEOTIDE SEQUENCE</scope>
</reference>
<feature type="non-terminal residue" evidence="1">
    <location>
        <position position="372"/>
    </location>
</feature>
<organism evidence="1">
    <name type="scientific">marine sediment metagenome</name>
    <dbReference type="NCBI Taxonomy" id="412755"/>
    <lineage>
        <taxon>unclassified sequences</taxon>
        <taxon>metagenomes</taxon>
        <taxon>ecological metagenomes</taxon>
    </lineage>
</organism>
<gene>
    <name evidence="1" type="ORF">LCGC14_1125630</name>
</gene>
<sequence>MIQNEYARALKFGNDDKLIVDGFVSVMAAAFCRVLDESVWMYFIGPPASGKTETIGVCRGYPQTIMLTTPTENCLMSGADTEKGEDPSLIKLLDGKVLVWKDFTALITGNIRVVDKILGELRDAYDQYCSKASGKVGFREYTARFGMIACVTDSIDAFAEGHQQLGQRFLSLRINRKNLSHAQRVENLKEIRKSMKNKQQWKDRLKDEVQKHLDAVLLLCQKGVEPIIPAAMEKKLLIMSDLLAILRTVPMAEVATRPELANRVMQQLANLGHAHCIADGRVEWDASDMGLLERVMTDSLSLSRRRTIWYMFHQGAHRTAVPLSRLAEKCGTSLNEIERIKLQWTYSGILDLYKPDEGSKPWVRLAPDIYDS</sequence>